<reference evidence="1" key="1">
    <citation type="submission" date="2020-05" db="EMBL/GenBank/DDBJ databases">
        <title>Mycena genomes resolve the evolution of fungal bioluminescence.</title>
        <authorList>
            <person name="Tsai I.J."/>
        </authorList>
    </citation>
    <scope>NUCLEOTIDE SEQUENCE</scope>
    <source>
        <strain evidence="1">CCC161011</strain>
    </source>
</reference>
<dbReference type="EMBL" id="JACAZI010000005">
    <property type="protein sequence ID" value="KAF7360529.1"/>
    <property type="molecule type" value="Genomic_DNA"/>
</dbReference>
<keyword evidence="2" id="KW-1185">Reference proteome</keyword>
<sequence>MPAFAFAYGSFGDILATAELVIKIVILLPEQQPFKLKSLGADLANLTLIPVDDTLRTSAMAFSVAARIQEEVRRCLLILKFFEKINAPNGIIPRIIWAVSQDRELAAFRMRVVERRTALGVVVGMMNSGMLVAVQDRVDQVGAGNNQIRDVVHEDASSLAQQLATYQQQIVAVIRNISHGVSEETLNFYCEPPSALSIDIRMNKRLFMPSLVLETAELPKDDIVRLFFKQN</sequence>
<name>A0A8H6YLL0_9AGAR</name>
<dbReference type="AlphaFoldDB" id="A0A8H6YLL0"/>
<protein>
    <submittedName>
        <fullName evidence="1">Uncharacterized protein</fullName>
    </submittedName>
</protein>
<evidence type="ECO:0000313" key="1">
    <source>
        <dbReference type="EMBL" id="KAF7360529.1"/>
    </source>
</evidence>
<organism evidence="1 2">
    <name type="scientific">Mycena venus</name>
    <dbReference type="NCBI Taxonomy" id="2733690"/>
    <lineage>
        <taxon>Eukaryota</taxon>
        <taxon>Fungi</taxon>
        <taxon>Dikarya</taxon>
        <taxon>Basidiomycota</taxon>
        <taxon>Agaricomycotina</taxon>
        <taxon>Agaricomycetes</taxon>
        <taxon>Agaricomycetidae</taxon>
        <taxon>Agaricales</taxon>
        <taxon>Marasmiineae</taxon>
        <taxon>Mycenaceae</taxon>
        <taxon>Mycena</taxon>
    </lineage>
</organism>
<evidence type="ECO:0000313" key="2">
    <source>
        <dbReference type="Proteomes" id="UP000620124"/>
    </source>
</evidence>
<dbReference type="Proteomes" id="UP000620124">
    <property type="component" value="Unassembled WGS sequence"/>
</dbReference>
<accession>A0A8H6YLL0</accession>
<gene>
    <name evidence="1" type="ORF">MVEN_00783900</name>
</gene>
<dbReference type="OrthoDB" id="3055369at2759"/>
<comment type="caution">
    <text evidence="1">The sequence shown here is derived from an EMBL/GenBank/DDBJ whole genome shotgun (WGS) entry which is preliminary data.</text>
</comment>
<proteinExistence type="predicted"/>